<evidence type="ECO:0000256" key="9">
    <source>
        <dbReference type="ARBA" id="ARBA00023125"/>
    </source>
</evidence>
<evidence type="ECO:0000256" key="5">
    <source>
        <dbReference type="ARBA" id="ARBA00022679"/>
    </source>
</evidence>
<dbReference type="SUPFAM" id="SSF55979">
    <property type="entry name" value="DNA clamp"/>
    <property type="match status" value="3"/>
</dbReference>
<evidence type="ECO:0000259" key="11">
    <source>
        <dbReference type="Pfam" id="PF00712"/>
    </source>
</evidence>
<dbReference type="RefSeq" id="WP_114298058.1">
    <property type="nucleotide sequence ID" value="NZ_QPJT01000012.1"/>
</dbReference>
<feature type="domain" description="DNA polymerase III beta sliding clamp C-terminal" evidence="13">
    <location>
        <begin position="245"/>
        <end position="364"/>
    </location>
</feature>
<keyword evidence="9" id="KW-0238">DNA-binding</keyword>
<dbReference type="PANTHER" id="PTHR30478">
    <property type="entry name" value="DNA POLYMERASE III SUBUNIT BETA"/>
    <property type="match status" value="1"/>
</dbReference>
<keyword evidence="4 10" id="KW-0963">Cytoplasm</keyword>
<dbReference type="OrthoDB" id="8421503at2"/>
<evidence type="ECO:0000256" key="10">
    <source>
        <dbReference type="PIRNR" id="PIRNR000804"/>
    </source>
</evidence>
<dbReference type="Gene3D" id="3.10.150.10">
    <property type="entry name" value="DNA Polymerase III, subunit A, domain 2"/>
    <property type="match status" value="1"/>
</dbReference>
<dbReference type="EMBL" id="QPJT01000012">
    <property type="protein sequence ID" value="RCX16134.1"/>
    <property type="molecule type" value="Genomic_DNA"/>
</dbReference>
<proteinExistence type="inferred from homology"/>
<sequence>MKFICSKENLMEGINIVQKAVSSKTTMPILEGILLEAEDSFKLTGNDLEIGIECYVDADIKQTGSIVINSKMFGDIVRRLPESEILIEVKDNNIVVIECENSYFEVKGLPSSGFPSILEIEKEDAFKISQKLVRDMIKQTIFAVSVEESRPILTGSLIECKNNEISFVSIDGFRLALRKNKIESDHRDFNAVIPGKTLNEIVKILQSVDEEISIYISNNQVMFDMGRCRVVSRLLEGEYLNYRGIIPVDHETKIRVNTKELLLSIERASLISADEKRYPVKFSITDERMIISSSAEIGNSREELRVETTGKELEIGFNPRYFIEALRVIEDEFIEIYFTTSMGPCIIRPEKEDARYEYLVVPIRMKKD</sequence>
<dbReference type="GO" id="GO:0009360">
    <property type="term" value="C:DNA polymerase III complex"/>
    <property type="evidence" value="ECO:0007669"/>
    <property type="project" value="InterPro"/>
</dbReference>
<dbReference type="GO" id="GO:0003677">
    <property type="term" value="F:DNA binding"/>
    <property type="evidence" value="ECO:0007669"/>
    <property type="project" value="UniProtKB-UniRule"/>
</dbReference>
<dbReference type="SMART" id="SM00480">
    <property type="entry name" value="POL3Bc"/>
    <property type="match status" value="1"/>
</dbReference>
<evidence type="ECO:0000256" key="7">
    <source>
        <dbReference type="ARBA" id="ARBA00022705"/>
    </source>
</evidence>
<comment type="function">
    <text evidence="10">Confers DNA tethering and processivity to DNA polymerases and other proteins. Acts as a clamp, forming a ring around DNA (a reaction catalyzed by the clamp-loading complex) which diffuses in an ATP-independent manner freely and bidirectionally along dsDNA. Initially characterized for its ability to contact the catalytic subunit of DNA polymerase III (Pol III), a complex, multichain enzyme responsible for most of the replicative synthesis in bacteria; Pol III exhibits 3'-5' exonuclease proofreading activity. The beta chain is required for initiation of replication as well as for processivity of DNA replication.</text>
</comment>
<accession>A0A369B8Z3</accession>
<dbReference type="Pfam" id="PF02768">
    <property type="entry name" value="DNA_pol3_beta_3"/>
    <property type="match status" value="1"/>
</dbReference>
<evidence type="ECO:0000259" key="13">
    <source>
        <dbReference type="Pfam" id="PF02768"/>
    </source>
</evidence>
<name>A0A369B8Z3_9FIRM</name>
<organism evidence="14 15">
    <name type="scientific">Anaerobacterium chartisolvens</name>
    <dbReference type="NCBI Taxonomy" id="1297424"/>
    <lineage>
        <taxon>Bacteria</taxon>
        <taxon>Bacillati</taxon>
        <taxon>Bacillota</taxon>
        <taxon>Clostridia</taxon>
        <taxon>Eubacteriales</taxon>
        <taxon>Oscillospiraceae</taxon>
        <taxon>Anaerobacterium</taxon>
    </lineage>
</organism>
<dbReference type="InterPro" id="IPR022634">
    <property type="entry name" value="DNA_polIII_beta_N"/>
</dbReference>
<keyword evidence="7 10" id="KW-0235">DNA replication</keyword>
<evidence type="ECO:0000256" key="1">
    <source>
        <dbReference type="ARBA" id="ARBA00004496"/>
    </source>
</evidence>
<evidence type="ECO:0000313" key="15">
    <source>
        <dbReference type="Proteomes" id="UP000253034"/>
    </source>
</evidence>
<dbReference type="Pfam" id="PF00712">
    <property type="entry name" value="DNA_pol3_beta"/>
    <property type="match status" value="1"/>
</dbReference>
<dbReference type="InterPro" id="IPR022637">
    <property type="entry name" value="DNA_polIII_beta_cen"/>
</dbReference>
<feature type="domain" description="DNA polymerase III beta sliding clamp central" evidence="12">
    <location>
        <begin position="128"/>
        <end position="239"/>
    </location>
</feature>
<dbReference type="AlphaFoldDB" id="A0A369B8Z3"/>
<comment type="subcellular location">
    <subcellularLocation>
        <location evidence="1 10">Cytoplasm</location>
    </subcellularLocation>
</comment>
<keyword evidence="5 10" id="KW-0808">Transferase</keyword>
<dbReference type="Proteomes" id="UP000253034">
    <property type="component" value="Unassembled WGS sequence"/>
</dbReference>
<protein>
    <recommendedName>
        <fullName evidence="3 10">Beta sliding clamp</fullName>
    </recommendedName>
</protein>
<comment type="subunit">
    <text evidence="10">Forms a ring-shaped head-to-tail homodimer around DNA.</text>
</comment>
<dbReference type="InterPro" id="IPR001001">
    <property type="entry name" value="DNA_polIII_beta"/>
</dbReference>
<dbReference type="GO" id="GO:0003887">
    <property type="term" value="F:DNA-directed DNA polymerase activity"/>
    <property type="evidence" value="ECO:0007669"/>
    <property type="project" value="UniProtKB-UniRule"/>
</dbReference>
<evidence type="ECO:0000313" key="14">
    <source>
        <dbReference type="EMBL" id="RCX16134.1"/>
    </source>
</evidence>
<feature type="domain" description="DNA polymerase III beta sliding clamp N-terminal" evidence="11">
    <location>
        <begin position="1"/>
        <end position="117"/>
    </location>
</feature>
<keyword evidence="15" id="KW-1185">Reference proteome</keyword>
<dbReference type="InterPro" id="IPR022635">
    <property type="entry name" value="DNA_polIII_beta_C"/>
</dbReference>
<evidence type="ECO:0000259" key="12">
    <source>
        <dbReference type="Pfam" id="PF02767"/>
    </source>
</evidence>
<keyword evidence="8 10" id="KW-0239">DNA-directed DNA polymerase</keyword>
<dbReference type="GO" id="GO:0008408">
    <property type="term" value="F:3'-5' exonuclease activity"/>
    <property type="evidence" value="ECO:0007669"/>
    <property type="project" value="InterPro"/>
</dbReference>
<dbReference type="PANTHER" id="PTHR30478:SF0">
    <property type="entry name" value="BETA SLIDING CLAMP"/>
    <property type="match status" value="1"/>
</dbReference>
<comment type="similarity">
    <text evidence="2 10">Belongs to the beta sliding clamp family.</text>
</comment>
<reference evidence="14 15" key="1">
    <citation type="submission" date="2018-07" db="EMBL/GenBank/DDBJ databases">
        <title>Genomic Encyclopedia of Type Strains, Phase IV (KMG-IV): sequencing the most valuable type-strain genomes for metagenomic binning, comparative biology and taxonomic classification.</title>
        <authorList>
            <person name="Goeker M."/>
        </authorList>
    </citation>
    <scope>NUCLEOTIDE SEQUENCE [LARGE SCALE GENOMIC DNA]</scope>
    <source>
        <strain evidence="14 15">DSM 27016</strain>
    </source>
</reference>
<dbReference type="GO" id="GO:0006271">
    <property type="term" value="P:DNA strand elongation involved in DNA replication"/>
    <property type="evidence" value="ECO:0007669"/>
    <property type="project" value="TreeGrafter"/>
</dbReference>
<evidence type="ECO:0000256" key="3">
    <source>
        <dbReference type="ARBA" id="ARBA00021035"/>
    </source>
</evidence>
<dbReference type="Pfam" id="PF02767">
    <property type="entry name" value="DNA_pol3_beta_2"/>
    <property type="match status" value="1"/>
</dbReference>
<evidence type="ECO:0000256" key="6">
    <source>
        <dbReference type="ARBA" id="ARBA00022695"/>
    </source>
</evidence>
<dbReference type="PIRSF" id="PIRSF000804">
    <property type="entry name" value="DNA_pol_III_b"/>
    <property type="match status" value="1"/>
</dbReference>
<dbReference type="CDD" id="cd00140">
    <property type="entry name" value="beta_clamp"/>
    <property type="match status" value="1"/>
</dbReference>
<evidence type="ECO:0000256" key="8">
    <source>
        <dbReference type="ARBA" id="ARBA00022932"/>
    </source>
</evidence>
<dbReference type="GO" id="GO:0005737">
    <property type="term" value="C:cytoplasm"/>
    <property type="evidence" value="ECO:0007669"/>
    <property type="project" value="UniProtKB-SubCell"/>
</dbReference>
<comment type="caution">
    <text evidence="14">The sequence shown here is derived from an EMBL/GenBank/DDBJ whole genome shotgun (WGS) entry which is preliminary data.</text>
</comment>
<evidence type="ECO:0000256" key="4">
    <source>
        <dbReference type="ARBA" id="ARBA00022490"/>
    </source>
</evidence>
<gene>
    <name evidence="14" type="ORF">DFR58_112118</name>
</gene>
<dbReference type="InterPro" id="IPR046938">
    <property type="entry name" value="DNA_clamp_sf"/>
</dbReference>
<dbReference type="NCBIfam" id="TIGR00663">
    <property type="entry name" value="dnan"/>
    <property type="match status" value="1"/>
</dbReference>
<dbReference type="Gene3D" id="3.70.10.10">
    <property type="match status" value="1"/>
</dbReference>
<keyword evidence="6 10" id="KW-0548">Nucleotidyltransferase</keyword>
<evidence type="ECO:0000256" key="2">
    <source>
        <dbReference type="ARBA" id="ARBA00010752"/>
    </source>
</evidence>